<dbReference type="Proteomes" id="UP001227101">
    <property type="component" value="Chromosome"/>
</dbReference>
<dbReference type="PROSITE" id="PS50977">
    <property type="entry name" value="HTH_TETR_2"/>
    <property type="match status" value="1"/>
</dbReference>
<keyword evidence="1" id="KW-0805">Transcription regulation</keyword>
<feature type="domain" description="HTH tetR-type" evidence="5">
    <location>
        <begin position="8"/>
        <end position="68"/>
    </location>
</feature>
<gene>
    <name evidence="6" type="ORF">QP939_38650</name>
</gene>
<dbReference type="Pfam" id="PF00440">
    <property type="entry name" value="TetR_N"/>
    <property type="match status" value="1"/>
</dbReference>
<dbReference type="InterPro" id="IPR023772">
    <property type="entry name" value="DNA-bd_HTH_TetR-type_CS"/>
</dbReference>
<dbReference type="NCBIfam" id="NF041196">
    <property type="entry name" value="ScbR_bind_reg"/>
    <property type="match status" value="1"/>
</dbReference>
<dbReference type="InterPro" id="IPR054126">
    <property type="entry name" value="CprB_TetR_C"/>
</dbReference>
<sequence length="211" mass="23218">MTGTARGRRTREDLVGAAAVIFDRDGFAGTTLETVCAEAEVTKGALYCHFPSKAALAAAVVERYCPLWWELAGRLSARHASPARVLVELTLEVARRVQHDPAYRASVRLPLHAELADQLAPAQFLGWLAVVRELLRRARRAGELREGVDVRTAAESTVAELAGTQLVTRAASADHDLVGRVRAMWRLRLPELVVPETVARLRFDPPVPERD</sequence>
<keyword evidence="7" id="KW-1185">Reference proteome</keyword>
<organism evidence="6 7">
    <name type="scientific">Amycolatopsis nalaikhensis</name>
    <dbReference type="NCBI Taxonomy" id="715472"/>
    <lineage>
        <taxon>Bacteria</taxon>
        <taxon>Bacillati</taxon>
        <taxon>Actinomycetota</taxon>
        <taxon>Actinomycetes</taxon>
        <taxon>Pseudonocardiales</taxon>
        <taxon>Pseudonocardiaceae</taxon>
        <taxon>Amycolatopsis</taxon>
    </lineage>
</organism>
<dbReference type="InterPro" id="IPR001647">
    <property type="entry name" value="HTH_TetR"/>
</dbReference>
<name>A0ABY8XGI9_9PSEU</name>
<evidence type="ECO:0000256" key="3">
    <source>
        <dbReference type="ARBA" id="ARBA00023163"/>
    </source>
</evidence>
<evidence type="ECO:0000256" key="2">
    <source>
        <dbReference type="ARBA" id="ARBA00023125"/>
    </source>
</evidence>
<dbReference type="PANTHER" id="PTHR30055:SF234">
    <property type="entry name" value="HTH-TYPE TRANSCRIPTIONAL REGULATOR BETI"/>
    <property type="match status" value="1"/>
</dbReference>
<reference evidence="6 7" key="1">
    <citation type="submission" date="2023-06" db="EMBL/GenBank/DDBJ databases">
        <authorList>
            <person name="Oyuntsetseg B."/>
            <person name="Kim S.B."/>
        </authorList>
    </citation>
    <scope>NUCLEOTIDE SEQUENCE [LARGE SCALE GENOMIC DNA]</scope>
    <source>
        <strain evidence="6 7">2-2</strain>
    </source>
</reference>
<dbReference type="EMBL" id="CP127173">
    <property type="protein sequence ID" value="WIV54715.1"/>
    <property type="molecule type" value="Genomic_DNA"/>
</dbReference>
<dbReference type="SUPFAM" id="SSF48498">
    <property type="entry name" value="Tetracyclin repressor-like, C-terminal domain"/>
    <property type="match status" value="1"/>
</dbReference>
<evidence type="ECO:0000259" key="5">
    <source>
        <dbReference type="PROSITE" id="PS50977"/>
    </source>
</evidence>
<accession>A0ABY8XGI9</accession>
<dbReference type="Gene3D" id="1.10.357.10">
    <property type="entry name" value="Tetracycline Repressor, domain 2"/>
    <property type="match status" value="1"/>
</dbReference>
<dbReference type="RefSeq" id="WP_285451426.1">
    <property type="nucleotide sequence ID" value="NZ_CP127173.1"/>
</dbReference>
<dbReference type="Pfam" id="PF21935">
    <property type="entry name" value="TetR_C_45"/>
    <property type="match status" value="1"/>
</dbReference>
<dbReference type="InterPro" id="IPR050109">
    <property type="entry name" value="HTH-type_TetR-like_transc_reg"/>
</dbReference>
<dbReference type="InterPro" id="IPR036271">
    <property type="entry name" value="Tet_transcr_reg_TetR-rel_C_sf"/>
</dbReference>
<keyword evidence="2 4" id="KW-0238">DNA-binding</keyword>
<protein>
    <submittedName>
        <fullName evidence="6">ScbR family autoregulator-binding transcription factor</fullName>
    </submittedName>
</protein>
<dbReference type="PRINTS" id="PR00455">
    <property type="entry name" value="HTHTETR"/>
</dbReference>
<evidence type="ECO:0000256" key="1">
    <source>
        <dbReference type="ARBA" id="ARBA00023015"/>
    </source>
</evidence>
<keyword evidence="3" id="KW-0804">Transcription</keyword>
<evidence type="ECO:0000256" key="4">
    <source>
        <dbReference type="PROSITE-ProRule" id="PRU00335"/>
    </source>
</evidence>
<proteinExistence type="predicted"/>
<evidence type="ECO:0000313" key="6">
    <source>
        <dbReference type="EMBL" id="WIV54715.1"/>
    </source>
</evidence>
<dbReference type="InterPro" id="IPR047923">
    <property type="entry name" value="ArpA-like"/>
</dbReference>
<dbReference type="InterPro" id="IPR009057">
    <property type="entry name" value="Homeodomain-like_sf"/>
</dbReference>
<dbReference type="PROSITE" id="PS01081">
    <property type="entry name" value="HTH_TETR_1"/>
    <property type="match status" value="1"/>
</dbReference>
<evidence type="ECO:0000313" key="7">
    <source>
        <dbReference type="Proteomes" id="UP001227101"/>
    </source>
</evidence>
<dbReference type="PANTHER" id="PTHR30055">
    <property type="entry name" value="HTH-TYPE TRANSCRIPTIONAL REGULATOR RUTR"/>
    <property type="match status" value="1"/>
</dbReference>
<feature type="DNA-binding region" description="H-T-H motif" evidence="4">
    <location>
        <begin position="31"/>
        <end position="50"/>
    </location>
</feature>
<dbReference type="SUPFAM" id="SSF46689">
    <property type="entry name" value="Homeodomain-like"/>
    <property type="match status" value="1"/>
</dbReference>